<dbReference type="Pfam" id="PF04972">
    <property type="entry name" value="BON"/>
    <property type="match status" value="1"/>
</dbReference>
<evidence type="ECO:0000313" key="4">
    <source>
        <dbReference type="EMBL" id="PXY36518.1"/>
    </source>
</evidence>
<dbReference type="AlphaFoldDB" id="A0A318LVY3"/>
<accession>A0A318LVY3</accession>
<sequence length="192" mass="20700">MHARDIMSRPVVTVSPDTSILDAIALLLRHGFAALPVVDEDDRVIGIFTEADALRGEASAQGRADLTVASSMTRPVEVVTADTDLVRIGRKMLADSLRCVPVVHEGVLIGVVSRRDLLRPLVRQDDAIAAQLRGVLADYDGHRNRWSVEVVGGIATIRGDFADAAERQMLDALAKSVPGVVRTQLAPRHAEV</sequence>
<gene>
    <name evidence="4" type="ORF">BA062_14110</name>
</gene>
<dbReference type="InterPro" id="IPR000644">
    <property type="entry name" value="CBS_dom"/>
</dbReference>
<dbReference type="SMART" id="SM00116">
    <property type="entry name" value="CBS"/>
    <property type="match status" value="2"/>
</dbReference>
<name>A0A318LVY3_9PSEU</name>
<dbReference type="SUPFAM" id="SSF54631">
    <property type="entry name" value="CBS-domain pair"/>
    <property type="match status" value="1"/>
</dbReference>
<feature type="domain" description="CBS" evidence="3">
    <location>
        <begin position="7"/>
        <end position="66"/>
    </location>
</feature>
<dbReference type="RefSeq" id="WP_110336530.1">
    <property type="nucleotide sequence ID" value="NZ_MASU01000005.1"/>
</dbReference>
<evidence type="ECO:0000313" key="5">
    <source>
        <dbReference type="Proteomes" id="UP000247892"/>
    </source>
</evidence>
<organism evidence="4 5">
    <name type="scientific">Prauserella flavalba</name>
    <dbReference type="NCBI Taxonomy" id="1477506"/>
    <lineage>
        <taxon>Bacteria</taxon>
        <taxon>Bacillati</taxon>
        <taxon>Actinomycetota</taxon>
        <taxon>Actinomycetes</taxon>
        <taxon>Pseudonocardiales</taxon>
        <taxon>Pseudonocardiaceae</taxon>
        <taxon>Prauserella</taxon>
    </lineage>
</organism>
<dbReference type="PANTHER" id="PTHR43080">
    <property type="entry name" value="CBS DOMAIN-CONTAINING PROTEIN CBSX3, MITOCHONDRIAL"/>
    <property type="match status" value="1"/>
</dbReference>
<evidence type="ECO:0000256" key="2">
    <source>
        <dbReference type="PROSITE-ProRule" id="PRU00703"/>
    </source>
</evidence>
<dbReference type="Pfam" id="PF00571">
    <property type="entry name" value="CBS"/>
    <property type="match status" value="2"/>
</dbReference>
<dbReference type="InterPro" id="IPR046342">
    <property type="entry name" value="CBS_dom_sf"/>
</dbReference>
<keyword evidence="1 2" id="KW-0129">CBS domain</keyword>
<dbReference type="PANTHER" id="PTHR43080:SF26">
    <property type="entry name" value="REGULATORY PROTEIN"/>
    <property type="match status" value="1"/>
</dbReference>
<keyword evidence="5" id="KW-1185">Reference proteome</keyword>
<dbReference type="EMBL" id="MASU01000005">
    <property type="protein sequence ID" value="PXY36518.1"/>
    <property type="molecule type" value="Genomic_DNA"/>
</dbReference>
<dbReference type="OrthoDB" id="9799454at2"/>
<dbReference type="InterPro" id="IPR051257">
    <property type="entry name" value="Diverse_CBS-Domain"/>
</dbReference>
<dbReference type="PROSITE" id="PS51371">
    <property type="entry name" value="CBS"/>
    <property type="match status" value="2"/>
</dbReference>
<comment type="caution">
    <text evidence="4">The sequence shown here is derived from an EMBL/GenBank/DDBJ whole genome shotgun (WGS) entry which is preliminary data.</text>
</comment>
<evidence type="ECO:0000259" key="3">
    <source>
        <dbReference type="PROSITE" id="PS51371"/>
    </source>
</evidence>
<reference evidence="4 5" key="1">
    <citation type="submission" date="2016-07" db="EMBL/GenBank/DDBJ databases">
        <title>Draft genome sequence of Prauserella sp. YIM 121212, isolated from alkaline soil.</title>
        <authorList>
            <person name="Ruckert C."/>
            <person name="Albersmeier A."/>
            <person name="Jiang C.-L."/>
            <person name="Jiang Y."/>
            <person name="Kalinowski J."/>
            <person name="Schneider O."/>
            <person name="Winkler A."/>
            <person name="Zotchev S.B."/>
        </authorList>
    </citation>
    <scope>NUCLEOTIDE SEQUENCE [LARGE SCALE GENOMIC DNA]</scope>
    <source>
        <strain evidence="4 5">YIM 121212</strain>
    </source>
</reference>
<dbReference type="Proteomes" id="UP000247892">
    <property type="component" value="Unassembled WGS sequence"/>
</dbReference>
<dbReference type="Gene3D" id="3.10.580.10">
    <property type="entry name" value="CBS-domain"/>
    <property type="match status" value="1"/>
</dbReference>
<evidence type="ECO:0000256" key="1">
    <source>
        <dbReference type="ARBA" id="ARBA00023122"/>
    </source>
</evidence>
<protein>
    <submittedName>
        <fullName evidence="4">Signal transduction protein</fullName>
    </submittedName>
</protein>
<proteinExistence type="predicted"/>
<feature type="domain" description="CBS" evidence="3">
    <location>
        <begin position="72"/>
        <end position="127"/>
    </location>
</feature>
<dbReference type="InterPro" id="IPR007055">
    <property type="entry name" value="BON_dom"/>
</dbReference>